<evidence type="ECO:0000313" key="3">
    <source>
        <dbReference type="Proteomes" id="UP000479710"/>
    </source>
</evidence>
<gene>
    <name evidence="2" type="ORF">E2562_015581</name>
</gene>
<accession>A0A6G1EL65</accession>
<feature type="region of interest" description="Disordered" evidence="1">
    <location>
        <begin position="84"/>
        <end position="158"/>
    </location>
</feature>
<reference evidence="2 3" key="1">
    <citation type="submission" date="2019-11" db="EMBL/GenBank/DDBJ databases">
        <title>Whole genome sequence of Oryza granulata.</title>
        <authorList>
            <person name="Li W."/>
        </authorList>
    </citation>
    <scope>NUCLEOTIDE SEQUENCE [LARGE SCALE GENOMIC DNA]</scope>
    <source>
        <strain evidence="3">cv. Menghai</strain>
        <tissue evidence="2">Leaf</tissue>
    </source>
</reference>
<organism evidence="2 3">
    <name type="scientific">Oryza meyeriana var. granulata</name>
    <dbReference type="NCBI Taxonomy" id="110450"/>
    <lineage>
        <taxon>Eukaryota</taxon>
        <taxon>Viridiplantae</taxon>
        <taxon>Streptophyta</taxon>
        <taxon>Embryophyta</taxon>
        <taxon>Tracheophyta</taxon>
        <taxon>Spermatophyta</taxon>
        <taxon>Magnoliopsida</taxon>
        <taxon>Liliopsida</taxon>
        <taxon>Poales</taxon>
        <taxon>Poaceae</taxon>
        <taxon>BOP clade</taxon>
        <taxon>Oryzoideae</taxon>
        <taxon>Oryzeae</taxon>
        <taxon>Oryzinae</taxon>
        <taxon>Oryza</taxon>
        <taxon>Oryza meyeriana</taxon>
    </lineage>
</organism>
<feature type="compositionally biased region" description="Low complexity" evidence="1">
    <location>
        <begin position="102"/>
        <end position="112"/>
    </location>
</feature>
<feature type="region of interest" description="Disordered" evidence="1">
    <location>
        <begin position="1"/>
        <end position="22"/>
    </location>
</feature>
<keyword evidence="3" id="KW-1185">Reference proteome</keyword>
<dbReference type="Proteomes" id="UP000479710">
    <property type="component" value="Unassembled WGS sequence"/>
</dbReference>
<proteinExistence type="predicted"/>
<dbReference type="AlphaFoldDB" id="A0A6G1EL65"/>
<evidence type="ECO:0000256" key="1">
    <source>
        <dbReference type="SAM" id="MobiDB-lite"/>
    </source>
</evidence>
<name>A0A6G1EL65_9ORYZ</name>
<dbReference type="EMBL" id="SPHZ02000003">
    <property type="protein sequence ID" value="KAF0925162.1"/>
    <property type="molecule type" value="Genomic_DNA"/>
</dbReference>
<comment type="caution">
    <text evidence="2">The sequence shown here is derived from an EMBL/GenBank/DDBJ whole genome shotgun (WGS) entry which is preliminary data.</text>
</comment>
<protein>
    <submittedName>
        <fullName evidence="2">Uncharacterized protein</fullName>
    </submittedName>
</protein>
<evidence type="ECO:0000313" key="2">
    <source>
        <dbReference type="EMBL" id="KAF0925162.1"/>
    </source>
</evidence>
<sequence length="158" mass="16924">MKTTGDVGERKAGSGRQPQEVGEIVGVRAVTRPMHFTRKAEAWEGSNERSDQRFVSSISSGRVGWRLGKGLIGGLRPHLSVGVRGRGRSHKLGRGRLWRPNGGTRLGRLSGRGAREERGGRAIACGPRRKSGVLPASWATTGWPKGEKRPGLAQGKAG</sequence>
<feature type="compositionally biased region" description="Basic residues" evidence="1">
    <location>
        <begin position="85"/>
        <end position="97"/>
    </location>
</feature>